<accession>A0A0L9UXQ5</accession>
<dbReference type="AlphaFoldDB" id="A0A0L9UXQ5"/>
<evidence type="ECO:0000313" key="3">
    <source>
        <dbReference type="Proteomes" id="UP000053144"/>
    </source>
</evidence>
<feature type="compositionally biased region" description="Basic and acidic residues" evidence="1">
    <location>
        <begin position="117"/>
        <end position="129"/>
    </location>
</feature>
<evidence type="ECO:0000313" key="2">
    <source>
        <dbReference type="EMBL" id="KOM47486.1"/>
    </source>
</evidence>
<dbReference type="OMA" id="NAIMIIN"/>
<gene>
    <name evidence="2" type="ORF">LR48_Vigan07g119000</name>
</gene>
<reference evidence="3" key="1">
    <citation type="journal article" date="2015" name="Proc. Natl. Acad. Sci. U.S.A.">
        <title>Genome sequencing of adzuki bean (Vigna angularis) provides insight into high starch and low fat accumulation and domestication.</title>
        <authorList>
            <person name="Yang K."/>
            <person name="Tian Z."/>
            <person name="Chen C."/>
            <person name="Luo L."/>
            <person name="Zhao B."/>
            <person name="Wang Z."/>
            <person name="Yu L."/>
            <person name="Li Y."/>
            <person name="Sun Y."/>
            <person name="Li W."/>
            <person name="Chen Y."/>
            <person name="Li Y."/>
            <person name="Zhang Y."/>
            <person name="Ai D."/>
            <person name="Zhao J."/>
            <person name="Shang C."/>
            <person name="Ma Y."/>
            <person name="Wu B."/>
            <person name="Wang M."/>
            <person name="Gao L."/>
            <person name="Sun D."/>
            <person name="Zhang P."/>
            <person name="Guo F."/>
            <person name="Wang W."/>
            <person name="Li Y."/>
            <person name="Wang J."/>
            <person name="Varshney R.K."/>
            <person name="Wang J."/>
            <person name="Ling H.Q."/>
            <person name="Wan P."/>
        </authorList>
    </citation>
    <scope>NUCLEOTIDE SEQUENCE</scope>
    <source>
        <strain evidence="3">cv. Jingnong 6</strain>
    </source>
</reference>
<feature type="region of interest" description="Disordered" evidence="1">
    <location>
        <begin position="106"/>
        <end position="129"/>
    </location>
</feature>
<dbReference type="Proteomes" id="UP000053144">
    <property type="component" value="Chromosome 7"/>
</dbReference>
<feature type="compositionally biased region" description="Acidic residues" evidence="1">
    <location>
        <begin position="106"/>
        <end position="116"/>
    </location>
</feature>
<name>A0A0L9UXQ5_PHAAN</name>
<feature type="region of interest" description="Disordered" evidence="1">
    <location>
        <begin position="70"/>
        <end position="89"/>
    </location>
</feature>
<dbReference type="Gramene" id="KOM47486">
    <property type="protein sequence ID" value="KOM47486"/>
    <property type="gene ID" value="LR48_Vigan07g119000"/>
</dbReference>
<sequence>MQVSISNHKSIEAAIRSLEIQVGQLAKKLEDKSERNFGANTEVNPKEECNAIMIINGEMLVEREIERKEKKVGEKEKMSGEKNEERKEELDLHASCPLCRLRLEEEAAQEEEDEGDDVVREIRREPRGA</sequence>
<organism evidence="2 3">
    <name type="scientific">Phaseolus angularis</name>
    <name type="common">Azuki bean</name>
    <name type="synonym">Vigna angularis</name>
    <dbReference type="NCBI Taxonomy" id="3914"/>
    <lineage>
        <taxon>Eukaryota</taxon>
        <taxon>Viridiplantae</taxon>
        <taxon>Streptophyta</taxon>
        <taxon>Embryophyta</taxon>
        <taxon>Tracheophyta</taxon>
        <taxon>Spermatophyta</taxon>
        <taxon>Magnoliopsida</taxon>
        <taxon>eudicotyledons</taxon>
        <taxon>Gunneridae</taxon>
        <taxon>Pentapetalae</taxon>
        <taxon>rosids</taxon>
        <taxon>fabids</taxon>
        <taxon>Fabales</taxon>
        <taxon>Fabaceae</taxon>
        <taxon>Papilionoideae</taxon>
        <taxon>50 kb inversion clade</taxon>
        <taxon>NPAAA clade</taxon>
        <taxon>indigoferoid/millettioid clade</taxon>
        <taxon>Phaseoleae</taxon>
        <taxon>Vigna</taxon>
    </lineage>
</organism>
<evidence type="ECO:0000256" key="1">
    <source>
        <dbReference type="SAM" id="MobiDB-lite"/>
    </source>
</evidence>
<protein>
    <submittedName>
        <fullName evidence="2">Uncharacterized protein</fullName>
    </submittedName>
</protein>
<dbReference type="EMBL" id="CM003377">
    <property type="protein sequence ID" value="KOM47486.1"/>
    <property type="molecule type" value="Genomic_DNA"/>
</dbReference>
<proteinExistence type="predicted"/>